<dbReference type="EMBL" id="JACHCA010000017">
    <property type="protein sequence ID" value="MBB6130774.1"/>
    <property type="molecule type" value="Genomic_DNA"/>
</dbReference>
<evidence type="ECO:0000313" key="5">
    <source>
        <dbReference type="Proteomes" id="UP000548326"/>
    </source>
</evidence>
<dbReference type="PANTHER" id="PTHR30329:SF21">
    <property type="entry name" value="LIPOPROTEIN YIAD-RELATED"/>
    <property type="match status" value="1"/>
</dbReference>
<gene>
    <name evidence="4" type="ORF">HDF22_004919</name>
</gene>
<dbReference type="InterPro" id="IPR036737">
    <property type="entry name" value="OmpA-like_sf"/>
</dbReference>
<feature type="domain" description="OmpA-like" evidence="3">
    <location>
        <begin position="308"/>
        <end position="421"/>
    </location>
</feature>
<evidence type="ECO:0000259" key="3">
    <source>
        <dbReference type="PROSITE" id="PS51123"/>
    </source>
</evidence>
<comment type="caution">
    <text evidence="4">The sequence shown here is derived from an EMBL/GenBank/DDBJ whole genome shotgun (WGS) entry which is preliminary data.</text>
</comment>
<dbReference type="Pfam" id="PF00691">
    <property type="entry name" value="OmpA"/>
    <property type="match status" value="1"/>
</dbReference>
<feature type="coiled-coil region" evidence="2">
    <location>
        <begin position="274"/>
        <end position="301"/>
    </location>
</feature>
<evidence type="ECO:0000313" key="4">
    <source>
        <dbReference type="EMBL" id="MBB6130774.1"/>
    </source>
</evidence>
<dbReference type="Proteomes" id="UP000548326">
    <property type="component" value="Unassembled WGS sequence"/>
</dbReference>
<accession>A0A841JJW7</accession>
<dbReference type="SUPFAM" id="SSF103088">
    <property type="entry name" value="OmpA-like"/>
    <property type="match status" value="1"/>
</dbReference>
<evidence type="ECO:0000256" key="2">
    <source>
        <dbReference type="SAM" id="Coils"/>
    </source>
</evidence>
<dbReference type="PROSITE" id="PS51123">
    <property type="entry name" value="OMPA_2"/>
    <property type="match status" value="1"/>
</dbReference>
<keyword evidence="1" id="KW-0472">Membrane</keyword>
<sequence>MKKIENTSKDFTVTCRAIKKKENMQRKFLNVVLGLLISGSAWSQTYEIKKDTTVKRSEDKRVVVTNHFFDNWFIGAGAGAQIFFADHNRQMKLGDRFSPAYEFYVGKWFSPNVGVRAAINGLKIVGVNQDGAHGLNPPQVYDASQWLYKMEFHYLNIHGDVLFNMSNIISGYKENRFYNISPYIGVGWMYTWEQPKDGEVSANAGIFNSFRLNDVLDLTLDVRGNMVNERLGGTIGNRWQDGLLTGAIGIAYKFKKRGWETPKIIIVSYNEAALDAIRNKVNALEKDNEALKQQLANAKTSTVTDVKVENKMLAAPILITFEINKSTVSNETRVNLGFFAKVIKEANPDVVYNIKGYADKGTGSEITNTRLSRERAEAIYNILVREFGVSQAQLKMSYEGGVGKMFYDDPRLSRAVITIAE</sequence>
<dbReference type="PANTHER" id="PTHR30329">
    <property type="entry name" value="STATOR ELEMENT OF FLAGELLAR MOTOR COMPLEX"/>
    <property type="match status" value="1"/>
</dbReference>
<dbReference type="GO" id="GO:0016020">
    <property type="term" value="C:membrane"/>
    <property type="evidence" value="ECO:0007669"/>
    <property type="project" value="UniProtKB-UniRule"/>
</dbReference>
<name>A0A841JJW7_9SPHI</name>
<dbReference type="RefSeq" id="WP_260170977.1">
    <property type="nucleotide sequence ID" value="NZ_JACHCA010000017.1"/>
</dbReference>
<dbReference type="InterPro" id="IPR050330">
    <property type="entry name" value="Bact_OuterMem_StrucFunc"/>
</dbReference>
<evidence type="ECO:0000256" key="1">
    <source>
        <dbReference type="PROSITE-ProRule" id="PRU00473"/>
    </source>
</evidence>
<organism evidence="4 5">
    <name type="scientific">Mucilaginibacter lappiensis</name>
    <dbReference type="NCBI Taxonomy" id="354630"/>
    <lineage>
        <taxon>Bacteria</taxon>
        <taxon>Pseudomonadati</taxon>
        <taxon>Bacteroidota</taxon>
        <taxon>Sphingobacteriia</taxon>
        <taxon>Sphingobacteriales</taxon>
        <taxon>Sphingobacteriaceae</taxon>
        <taxon>Mucilaginibacter</taxon>
    </lineage>
</organism>
<dbReference type="Gene3D" id="3.30.1330.60">
    <property type="entry name" value="OmpA-like domain"/>
    <property type="match status" value="1"/>
</dbReference>
<dbReference type="AlphaFoldDB" id="A0A841JJW7"/>
<keyword evidence="2" id="KW-0175">Coiled coil</keyword>
<proteinExistence type="predicted"/>
<reference evidence="4 5" key="1">
    <citation type="submission" date="2020-08" db="EMBL/GenBank/DDBJ databases">
        <title>Genomic Encyclopedia of Type Strains, Phase IV (KMG-V): Genome sequencing to study the core and pangenomes of soil and plant-associated prokaryotes.</title>
        <authorList>
            <person name="Whitman W."/>
        </authorList>
    </citation>
    <scope>NUCLEOTIDE SEQUENCE [LARGE SCALE GENOMIC DNA]</scope>
    <source>
        <strain evidence="4 5">MP601</strain>
    </source>
</reference>
<protein>
    <submittedName>
        <fullName evidence="4">Outer membrane protein OmpA-like peptidoglycan-associated protein</fullName>
    </submittedName>
</protein>
<dbReference type="InterPro" id="IPR006665">
    <property type="entry name" value="OmpA-like"/>
</dbReference>